<comment type="similarity">
    <text evidence="4">Belongs to the ELP5 family.</text>
</comment>
<dbReference type="EMBL" id="LR784839">
    <property type="protein sequence ID" value="CAB3242330.1"/>
    <property type="molecule type" value="mRNA"/>
</dbReference>
<evidence type="ECO:0000256" key="1">
    <source>
        <dbReference type="ARBA" id="ARBA00004123"/>
    </source>
</evidence>
<dbReference type="AlphaFoldDB" id="A0A6F9DBS6"/>
<dbReference type="UniPathway" id="UPA00988"/>
<comment type="subcellular location">
    <subcellularLocation>
        <location evidence="2">Cytoplasm</location>
    </subcellularLocation>
    <subcellularLocation>
        <location evidence="1">Nucleus</location>
    </subcellularLocation>
</comment>
<dbReference type="InterPro" id="IPR019519">
    <property type="entry name" value="Elp5"/>
</dbReference>
<dbReference type="PANTHER" id="PTHR15641">
    <property type="entry name" value="ELONGATOR COMPLEX PROTEIN 5"/>
    <property type="match status" value="1"/>
</dbReference>
<proteinExistence type="evidence at transcript level"/>
<dbReference type="GO" id="GO:0033588">
    <property type="term" value="C:elongator holoenzyme complex"/>
    <property type="evidence" value="ECO:0007669"/>
    <property type="project" value="InterPro"/>
</dbReference>
<evidence type="ECO:0000313" key="9">
    <source>
        <dbReference type="EMBL" id="CAB3242330.1"/>
    </source>
</evidence>
<evidence type="ECO:0000256" key="6">
    <source>
        <dbReference type="ARBA" id="ARBA00022490"/>
    </source>
</evidence>
<dbReference type="GO" id="GO:0000049">
    <property type="term" value="F:tRNA binding"/>
    <property type="evidence" value="ECO:0007669"/>
    <property type="project" value="TreeGrafter"/>
</dbReference>
<dbReference type="PANTHER" id="PTHR15641:SF1">
    <property type="entry name" value="ELONGATOR COMPLEX PROTEIN 5"/>
    <property type="match status" value="1"/>
</dbReference>
<keyword evidence="7" id="KW-0819">tRNA processing</keyword>
<gene>
    <name evidence="9" type="primary">Elp5</name>
</gene>
<keyword evidence="6" id="KW-0963">Cytoplasm</keyword>
<organism evidence="9">
    <name type="scientific">Phallusia mammillata</name>
    <dbReference type="NCBI Taxonomy" id="59560"/>
    <lineage>
        <taxon>Eukaryota</taxon>
        <taxon>Metazoa</taxon>
        <taxon>Chordata</taxon>
        <taxon>Tunicata</taxon>
        <taxon>Ascidiacea</taxon>
        <taxon>Phlebobranchia</taxon>
        <taxon>Ascidiidae</taxon>
        <taxon>Phallusia</taxon>
    </lineage>
</organism>
<dbReference type="GO" id="GO:0005829">
    <property type="term" value="C:cytosol"/>
    <property type="evidence" value="ECO:0007669"/>
    <property type="project" value="TreeGrafter"/>
</dbReference>
<comment type="pathway">
    <text evidence="3">tRNA modification; 5-methoxycarbonylmethyl-2-thiouridine-tRNA biosynthesis.</text>
</comment>
<dbReference type="GO" id="GO:0005634">
    <property type="term" value="C:nucleus"/>
    <property type="evidence" value="ECO:0007669"/>
    <property type="project" value="UniProtKB-SubCell"/>
</dbReference>
<evidence type="ECO:0000256" key="3">
    <source>
        <dbReference type="ARBA" id="ARBA00005043"/>
    </source>
</evidence>
<evidence type="ECO:0000256" key="5">
    <source>
        <dbReference type="ARBA" id="ARBA00020264"/>
    </source>
</evidence>
<evidence type="ECO:0000256" key="2">
    <source>
        <dbReference type="ARBA" id="ARBA00004496"/>
    </source>
</evidence>
<evidence type="ECO:0000256" key="8">
    <source>
        <dbReference type="ARBA" id="ARBA00023242"/>
    </source>
</evidence>
<evidence type="ECO:0000256" key="4">
    <source>
        <dbReference type="ARBA" id="ARBA00009567"/>
    </source>
</evidence>
<reference evidence="9" key="1">
    <citation type="submission" date="2020-04" db="EMBL/GenBank/DDBJ databases">
        <authorList>
            <person name="Neveu A P."/>
        </authorList>
    </citation>
    <scope>NUCLEOTIDE SEQUENCE</scope>
    <source>
        <tissue evidence="9">Whole embryo</tissue>
    </source>
</reference>
<accession>A0A6F9DBS6</accession>
<protein>
    <recommendedName>
        <fullName evidence="5">Elongator complex protein 5</fullName>
    </recommendedName>
</protein>
<dbReference type="GO" id="GO:0002098">
    <property type="term" value="P:tRNA wobble uridine modification"/>
    <property type="evidence" value="ECO:0007669"/>
    <property type="project" value="InterPro"/>
</dbReference>
<evidence type="ECO:0000256" key="7">
    <source>
        <dbReference type="ARBA" id="ARBA00022694"/>
    </source>
</evidence>
<name>A0A6F9DBS6_9ASCI</name>
<sequence>MLQKLVGKLKPNPNEGSILIIKDSATIPDFSLLYSMFFNKAALYKSSHVILFEHTEEDFFKVNKGIIPYQVTVHECYHYQYMTKLQLQVKLQRIFCSFPAEEIIICFDSLNPWIQVASASSVIQTLCQLQNLPCSIEILAVIHTDLISESVNLQFSKIVGTTLCMDKKPSLDLDTSKLVCNGKSLKPSGKILFFIESFLVSTDFKLETKTCLSQSTTQISQQNEKNVASPPCIATFDISTKQEEILQKNLLVLPYTKMNESGSIIYEADYDDDLDYDDPDEDLEF</sequence>
<keyword evidence="8" id="KW-0539">Nucleus</keyword>